<organism evidence="10 11">
    <name type="scientific">Terribacillus saccharophilus</name>
    <dbReference type="NCBI Taxonomy" id="361277"/>
    <lineage>
        <taxon>Bacteria</taxon>
        <taxon>Bacillati</taxon>
        <taxon>Bacillota</taxon>
        <taxon>Bacilli</taxon>
        <taxon>Bacillales</taxon>
        <taxon>Bacillaceae</taxon>
        <taxon>Terribacillus</taxon>
    </lineage>
</organism>
<comment type="caution">
    <text evidence="10">The sequence shown here is derived from an EMBL/GenBank/DDBJ whole genome shotgun (WGS) entry which is preliminary data.</text>
</comment>
<evidence type="ECO:0000313" key="10">
    <source>
        <dbReference type="EMBL" id="PAE08143.1"/>
    </source>
</evidence>
<dbReference type="Proteomes" id="UP000216475">
    <property type="component" value="Unassembled WGS sequence"/>
</dbReference>
<feature type="transmembrane region" description="Helical" evidence="8">
    <location>
        <begin position="395"/>
        <end position="411"/>
    </location>
</feature>
<evidence type="ECO:0000259" key="9">
    <source>
        <dbReference type="Pfam" id="PF13515"/>
    </source>
</evidence>
<evidence type="ECO:0000256" key="8">
    <source>
        <dbReference type="SAM" id="Phobius"/>
    </source>
</evidence>
<proteinExistence type="inferred from homology"/>
<evidence type="ECO:0000256" key="5">
    <source>
        <dbReference type="ARBA" id="ARBA00023136"/>
    </source>
</evidence>
<name>A0A268HE60_9BACI</name>
<gene>
    <name evidence="10" type="ORF">CHI12_08335</name>
</gene>
<evidence type="ECO:0000256" key="7">
    <source>
        <dbReference type="SAM" id="Coils"/>
    </source>
</evidence>
<feature type="coiled-coil region" evidence="7">
    <location>
        <begin position="266"/>
        <end position="318"/>
    </location>
</feature>
<feature type="transmembrane region" description="Helical" evidence="8">
    <location>
        <begin position="164"/>
        <end position="183"/>
    </location>
</feature>
<keyword evidence="3 8" id="KW-0812">Transmembrane</keyword>
<evidence type="ECO:0000256" key="2">
    <source>
        <dbReference type="ARBA" id="ARBA00022475"/>
    </source>
</evidence>
<feature type="transmembrane region" description="Helical" evidence="8">
    <location>
        <begin position="112"/>
        <end position="129"/>
    </location>
</feature>
<dbReference type="PANTHER" id="PTHR30509:SF9">
    <property type="entry name" value="MULTIDRUG RESISTANCE PROTEIN MDTO"/>
    <property type="match status" value="1"/>
</dbReference>
<feature type="transmembrane region" description="Helical" evidence="8">
    <location>
        <begin position="134"/>
        <end position="152"/>
    </location>
</feature>
<keyword evidence="5 8" id="KW-0472">Membrane</keyword>
<feature type="transmembrane region" description="Helical" evidence="8">
    <location>
        <begin position="438"/>
        <end position="455"/>
    </location>
</feature>
<feature type="transmembrane region" description="Helical" evidence="8">
    <location>
        <begin position="346"/>
        <end position="363"/>
    </location>
</feature>
<feature type="transmembrane region" description="Helical" evidence="8">
    <location>
        <begin position="369"/>
        <end position="388"/>
    </location>
</feature>
<feature type="transmembrane region" description="Helical" evidence="8">
    <location>
        <begin position="90"/>
        <end position="106"/>
    </location>
</feature>
<dbReference type="GO" id="GO:0005886">
    <property type="term" value="C:plasma membrane"/>
    <property type="evidence" value="ECO:0007669"/>
    <property type="project" value="UniProtKB-SubCell"/>
</dbReference>
<feature type="transmembrane region" description="Helical" evidence="8">
    <location>
        <begin position="461"/>
        <end position="487"/>
    </location>
</feature>
<reference evidence="10 11" key="1">
    <citation type="submission" date="2017-07" db="EMBL/GenBank/DDBJ databases">
        <title>Isolation and whole genome analysis of endospore-forming bacteria from heroin.</title>
        <authorList>
            <person name="Kalinowski J."/>
            <person name="Ahrens B."/>
            <person name="Al-Dilaimi A."/>
            <person name="Winkler A."/>
            <person name="Wibberg D."/>
            <person name="Schleenbecker U."/>
            <person name="Ruckert C."/>
            <person name="Wolfel R."/>
            <person name="Grass G."/>
        </authorList>
    </citation>
    <scope>NUCLEOTIDE SEQUENCE [LARGE SCALE GENOMIC DNA]</scope>
    <source>
        <strain evidence="10 11">7509</strain>
    </source>
</reference>
<evidence type="ECO:0000256" key="6">
    <source>
        <dbReference type="ARBA" id="ARBA00043993"/>
    </source>
</evidence>
<protein>
    <recommendedName>
        <fullName evidence="9">Integral membrane bound transporter domain-containing protein</fullName>
    </recommendedName>
</protein>
<dbReference type="Pfam" id="PF13515">
    <property type="entry name" value="FUSC_2"/>
    <property type="match status" value="1"/>
</dbReference>
<evidence type="ECO:0000256" key="3">
    <source>
        <dbReference type="ARBA" id="ARBA00022692"/>
    </source>
</evidence>
<evidence type="ECO:0000256" key="4">
    <source>
        <dbReference type="ARBA" id="ARBA00022989"/>
    </source>
</evidence>
<keyword evidence="4 8" id="KW-1133">Transmembrane helix</keyword>
<evidence type="ECO:0000256" key="1">
    <source>
        <dbReference type="ARBA" id="ARBA00004651"/>
    </source>
</evidence>
<sequence>MGITERKEGIYLKEYHLPQAPARLNLRDALRVRSAAYPWNRAIGSGLATCLPILIGLLLGDIIHGFSAALGAFTFLYIGTETYKQRAKKLAAVAICLAAAMVLGSLLAPYTIVLSIVAGIIGIIAFYVLNTLQLLIPGPMFFVLIFCMATGLPLDPHSAWERGLYVLLGGALSWLLAMASWLWTKKNHEKQVLVKSYRQLMTMLQSTGTPSFYQMQHLTVLTLKQADRIIYASKRQPAALRLHELAADIFYTLTQLNNDSLSSDLRKSLENQLTAVIDALEDAKGNWPAYTKSEQSVVRNLQLELEQAYELSSKATAEEAVHVETESAWSVLRNGLSRKNITVRHALFYGLFIMIASLLAHSLGFNRPYWVPVACAAVLIGANTTLTIHRAIQRSLGTIVGTLIGGLILSLEPSGIYLILVVGLLQLCVELVIVRNYVFANMFIAPLVLVLVETMNPGNTVSYFVTARVVDTIVGSLIAILAVLLLWRGIHTRFLPIILKETILNMQELLRAMHSGDREKRHTKKLMNNLIELRAAYDRSLGDFSASQQQAEVLWPAIMHTQHAGYLLMSLRKNKDKLTETQYDAIQNQLGSIMTSLSTRQPVSFEKYEELDLQRELHQLQSALTQLHKTKDAARLAPN</sequence>
<comment type="similarity">
    <text evidence="6">Belongs to the YccS/YhfK family.</text>
</comment>
<dbReference type="EMBL" id="NPBH01000030">
    <property type="protein sequence ID" value="PAE08143.1"/>
    <property type="molecule type" value="Genomic_DNA"/>
</dbReference>
<dbReference type="InterPro" id="IPR049453">
    <property type="entry name" value="Memb_transporter_dom"/>
</dbReference>
<dbReference type="PANTHER" id="PTHR30509">
    <property type="entry name" value="P-HYDROXYBENZOIC ACID EFFLUX PUMP SUBUNIT-RELATED"/>
    <property type="match status" value="1"/>
</dbReference>
<keyword evidence="7" id="KW-0175">Coiled coil</keyword>
<dbReference type="AlphaFoldDB" id="A0A268HE60"/>
<evidence type="ECO:0000313" key="11">
    <source>
        <dbReference type="Proteomes" id="UP000216475"/>
    </source>
</evidence>
<accession>A0A268HE60</accession>
<comment type="subcellular location">
    <subcellularLocation>
        <location evidence="1">Cell membrane</location>
        <topology evidence="1">Multi-pass membrane protein</topology>
    </subcellularLocation>
</comment>
<feature type="transmembrane region" description="Helical" evidence="8">
    <location>
        <begin position="53"/>
        <end position="78"/>
    </location>
</feature>
<feature type="domain" description="Integral membrane bound transporter" evidence="9">
    <location>
        <begin position="355"/>
        <end position="482"/>
    </location>
</feature>
<keyword evidence="2" id="KW-1003">Cell membrane</keyword>